<protein>
    <recommendedName>
        <fullName evidence="3">HNH endonuclease</fullName>
    </recommendedName>
</protein>
<evidence type="ECO:0008006" key="3">
    <source>
        <dbReference type="Google" id="ProtNLM"/>
    </source>
</evidence>
<evidence type="ECO:0000313" key="1">
    <source>
        <dbReference type="EMBL" id="GAA4323173.1"/>
    </source>
</evidence>
<keyword evidence="2" id="KW-1185">Reference proteome</keyword>
<reference evidence="2" key="1">
    <citation type="journal article" date="2019" name="Int. J. Syst. Evol. Microbiol.">
        <title>The Global Catalogue of Microorganisms (GCM) 10K type strain sequencing project: providing services to taxonomists for standard genome sequencing and annotation.</title>
        <authorList>
            <consortium name="The Broad Institute Genomics Platform"/>
            <consortium name="The Broad Institute Genome Sequencing Center for Infectious Disease"/>
            <person name="Wu L."/>
            <person name="Ma J."/>
        </authorList>
    </citation>
    <scope>NUCLEOTIDE SEQUENCE [LARGE SCALE GENOMIC DNA]</scope>
    <source>
        <strain evidence="2">JCM 17919</strain>
    </source>
</reference>
<gene>
    <name evidence="1" type="ORF">GCM10023184_09840</name>
</gene>
<dbReference type="InterPro" id="IPR003615">
    <property type="entry name" value="HNH_nuc"/>
</dbReference>
<sequence length="82" mass="9712">MPRSRRGNNRPENKQPCCVPCNRERANKSYEKWLSELSALLAGTKDPVLRYELEYKLENIAYWKLFVAAAGKRLRSTRSYYR</sequence>
<dbReference type="Proteomes" id="UP001501725">
    <property type="component" value="Unassembled WGS sequence"/>
</dbReference>
<dbReference type="Gene3D" id="1.10.30.50">
    <property type="match status" value="1"/>
</dbReference>
<accession>A0ABP8GFF6</accession>
<evidence type="ECO:0000313" key="2">
    <source>
        <dbReference type="Proteomes" id="UP001501725"/>
    </source>
</evidence>
<comment type="caution">
    <text evidence="1">The sequence shown here is derived from an EMBL/GenBank/DDBJ whole genome shotgun (WGS) entry which is preliminary data.</text>
</comment>
<name>A0ABP8GFF6_9BACT</name>
<dbReference type="CDD" id="cd00085">
    <property type="entry name" value="HNHc"/>
    <property type="match status" value="1"/>
</dbReference>
<proteinExistence type="predicted"/>
<dbReference type="EMBL" id="BAABGY010000004">
    <property type="protein sequence ID" value="GAA4323173.1"/>
    <property type="molecule type" value="Genomic_DNA"/>
</dbReference>
<organism evidence="1 2">
    <name type="scientific">Flaviaesturariibacter amylovorans</name>
    <dbReference type="NCBI Taxonomy" id="1084520"/>
    <lineage>
        <taxon>Bacteria</taxon>
        <taxon>Pseudomonadati</taxon>
        <taxon>Bacteroidota</taxon>
        <taxon>Chitinophagia</taxon>
        <taxon>Chitinophagales</taxon>
        <taxon>Chitinophagaceae</taxon>
        <taxon>Flaviaestuariibacter</taxon>
    </lineage>
</organism>